<accession>G5JYA1</accession>
<sequence length="81" mass="9643">MNQTAITQHLSEMREKYLDKKSACDMAQGRERSRKMVKIKKKLVTLERERCQKLLGQRDPSQIDAKIEEQKKLYSQCCRQK</sequence>
<keyword evidence="2" id="KW-1185">Reference proteome</keyword>
<dbReference type="AlphaFoldDB" id="G5JYA1"/>
<protein>
    <submittedName>
        <fullName evidence="1">Uncharacterized protein</fullName>
    </submittedName>
</protein>
<comment type="caution">
    <text evidence="1">The sequence shown here is derived from an EMBL/GenBank/DDBJ whole genome shotgun (WGS) entry which is preliminary data.</text>
</comment>
<dbReference type="EMBL" id="AEUW02000001">
    <property type="protein sequence ID" value="EHJ52805.1"/>
    <property type="molecule type" value="Genomic_DNA"/>
</dbReference>
<name>G5JYA1_9STRE</name>
<dbReference type="Proteomes" id="UP000003573">
    <property type="component" value="Unassembled WGS sequence"/>
</dbReference>
<proteinExistence type="predicted"/>
<dbReference type="RefSeq" id="WP_003081274.1">
    <property type="nucleotide sequence ID" value="NZ_AEUW02000001.1"/>
</dbReference>
<reference evidence="1 2" key="1">
    <citation type="journal article" date="2014" name="Int. J. Syst. Evol. Microbiol.">
        <title>Phylogenomics and the dynamic genome evolution of the genus Streptococcus.</title>
        <authorList>
            <consortium name="The Broad Institute Genome Sequencing Platform"/>
            <person name="Richards V.P."/>
            <person name="Palmer S.R."/>
            <person name="Pavinski Bitar P.D."/>
            <person name="Qin X."/>
            <person name="Weinstock G.M."/>
            <person name="Highlander S.K."/>
            <person name="Town C.D."/>
            <person name="Burne R.A."/>
            <person name="Stanhope M.J."/>
        </authorList>
    </citation>
    <scope>NUCLEOTIDE SEQUENCE [LARGE SCALE GENOMIC DNA]</scope>
    <source>
        <strain evidence="1 2">NCTC 11558</strain>
    </source>
</reference>
<dbReference type="OrthoDB" id="2232646at2"/>
<dbReference type="STRING" id="764298.STRMA_0162"/>
<evidence type="ECO:0000313" key="1">
    <source>
        <dbReference type="EMBL" id="EHJ52805.1"/>
    </source>
</evidence>
<evidence type="ECO:0000313" key="2">
    <source>
        <dbReference type="Proteomes" id="UP000003573"/>
    </source>
</evidence>
<organism evidence="1 2">
    <name type="scientific">Streptococcus macacae NCTC 11558</name>
    <dbReference type="NCBI Taxonomy" id="764298"/>
    <lineage>
        <taxon>Bacteria</taxon>
        <taxon>Bacillati</taxon>
        <taxon>Bacillota</taxon>
        <taxon>Bacilli</taxon>
        <taxon>Lactobacillales</taxon>
        <taxon>Streptococcaceae</taxon>
        <taxon>Streptococcus</taxon>
    </lineage>
</organism>
<gene>
    <name evidence="1" type="ORF">STRMA_0162</name>
</gene>